<dbReference type="EMBL" id="QVNQ01000013">
    <property type="protein sequence ID" value="RFS81442.1"/>
    <property type="molecule type" value="Genomic_DNA"/>
</dbReference>
<sequence length="369" mass="41063">MLVVRTDPKRGSTQRGRGLVDFASRRLLACAAAFGVAGPVASATFQVLSERADRRRFPPPGRIVEVNGRRVHVWTEGEGSPTVVIVPGMSSPGIHWVHVQRALVPDHHVVLYDRAGVGWSQAAPWWEWRSPSRIADELHDTLTTAGEGGPFLFVGHSLGGEVVRLYANRHPDQVAGMVLVDAPSENNDWLVEEFGWWRYGPVRWWKDVARRLLTPRGLVRLRTRSGVDTSLHDKARRKVPPDLVETEMFTALTSGMRRADVMERVVLSTEVLRRERRHFGGMPLVVISASASPSSDSYACNPCWDATVSEFARRRAQVWARIQADLASLSYSSKLIVAERAGHNVQWDEPELIVDAVTDMCAALAADQE</sequence>
<dbReference type="InterPro" id="IPR000073">
    <property type="entry name" value="AB_hydrolase_1"/>
</dbReference>
<dbReference type="PANTHER" id="PTHR43798:SF33">
    <property type="entry name" value="HYDROLASE, PUTATIVE (AFU_ORTHOLOGUE AFUA_2G14860)-RELATED"/>
    <property type="match status" value="1"/>
</dbReference>
<reference evidence="2 3" key="1">
    <citation type="submission" date="2018-08" db="EMBL/GenBank/DDBJ databases">
        <title>Actinomadura spongicola sp. nov., isolated from marine sponge Leucetta chagosensis.</title>
        <authorList>
            <person name="Li L."/>
            <person name="Lin H.W."/>
        </authorList>
    </citation>
    <scope>NUCLEOTIDE SEQUENCE [LARGE SCALE GENOMIC DNA]</scope>
    <source>
        <strain evidence="2 3">LHW52907</strain>
    </source>
</reference>
<keyword evidence="3" id="KW-1185">Reference proteome</keyword>
<evidence type="ECO:0000259" key="1">
    <source>
        <dbReference type="Pfam" id="PF00561"/>
    </source>
</evidence>
<protein>
    <submittedName>
        <fullName evidence="2">Alpha/beta hydrolase</fullName>
    </submittedName>
</protein>
<evidence type="ECO:0000313" key="3">
    <source>
        <dbReference type="Proteomes" id="UP000262882"/>
    </source>
</evidence>
<dbReference type="AlphaFoldDB" id="A0A372G8H3"/>
<proteinExistence type="predicted"/>
<gene>
    <name evidence="2" type="ORF">D0T12_31315</name>
</gene>
<dbReference type="GO" id="GO:0016020">
    <property type="term" value="C:membrane"/>
    <property type="evidence" value="ECO:0007669"/>
    <property type="project" value="TreeGrafter"/>
</dbReference>
<feature type="domain" description="AB hydrolase-1" evidence="1">
    <location>
        <begin position="81"/>
        <end position="221"/>
    </location>
</feature>
<keyword evidence="2" id="KW-0378">Hydrolase</keyword>
<name>A0A372G8H3_9ACTN</name>
<dbReference type="PANTHER" id="PTHR43798">
    <property type="entry name" value="MONOACYLGLYCEROL LIPASE"/>
    <property type="match status" value="1"/>
</dbReference>
<evidence type="ECO:0000313" key="2">
    <source>
        <dbReference type="EMBL" id="RFS81442.1"/>
    </source>
</evidence>
<dbReference type="InterPro" id="IPR050266">
    <property type="entry name" value="AB_hydrolase_sf"/>
</dbReference>
<dbReference type="GO" id="GO:0016787">
    <property type="term" value="F:hydrolase activity"/>
    <property type="evidence" value="ECO:0007669"/>
    <property type="project" value="UniProtKB-KW"/>
</dbReference>
<organism evidence="2 3">
    <name type="scientific">Actinomadura spongiicola</name>
    <dbReference type="NCBI Taxonomy" id="2303421"/>
    <lineage>
        <taxon>Bacteria</taxon>
        <taxon>Bacillati</taxon>
        <taxon>Actinomycetota</taxon>
        <taxon>Actinomycetes</taxon>
        <taxon>Streptosporangiales</taxon>
        <taxon>Thermomonosporaceae</taxon>
        <taxon>Actinomadura</taxon>
    </lineage>
</organism>
<dbReference type="Gene3D" id="3.40.50.1820">
    <property type="entry name" value="alpha/beta hydrolase"/>
    <property type="match status" value="1"/>
</dbReference>
<dbReference type="SUPFAM" id="SSF53474">
    <property type="entry name" value="alpha/beta-Hydrolases"/>
    <property type="match status" value="1"/>
</dbReference>
<accession>A0A372G8H3</accession>
<dbReference type="Proteomes" id="UP000262882">
    <property type="component" value="Unassembled WGS sequence"/>
</dbReference>
<dbReference type="Pfam" id="PF00561">
    <property type="entry name" value="Abhydrolase_1"/>
    <property type="match status" value="1"/>
</dbReference>
<dbReference type="PRINTS" id="PR00111">
    <property type="entry name" value="ABHYDROLASE"/>
</dbReference>
<comment type="caution">
    <text evidence="2">The sequence shown here is derived from an EMBL/GenBank/DDBJ whole genome shotgun (WGS) entry which is preliminary data.</text>
</comment>
<dbReference type="InterPro" id="IPR029058">
    <property type="entry name" value="AB_hydrolase_fold"/>
</dbReference>